<evidence type="ECO:0000313" key="7">
    <source>
        <dbReference type="Proteomes" id="UP000010366"/>
    </source>
</evidence>
<feature type="transmembrane region" description="Helical" evidence="5">
    <location>
        <begin position="49"/>
        <end position="65"/>
    </location>
</feature>
<comment type="subcellular location">
    <subcellularLocation>
        <location evidence="1">Membrane</location>
    </subcellularLocation>
</comment>
<gene>
    <name evidence="6" type="ORF">Cha6605_1421</name>
</gene>
<evidence type="ECO:0000256" key="2">
    <source>
        <dbReference type="ARBA" id="ARBA00022692"/>
    </source>
</evidence>
<sequence length="109" mass="12372">MERKTRIEVNRALRRRAKMMGIPRDVAIVLALIVVFCLFLGYLKVPANIVAAIFVTLFFTAILSLKDGMADVLARNRRPKNYTRGCLNYRSPLSNLTPQSIDIHPKKIS</sequence>
<dbReference type="RefSeq" id="WP_015158778.1">
    <property type="nucleotide sequence ID" value="NC_019697.1"/>
</dbReference>
<reference evidence="6 7" key="1">
    <citation type="submission" date="2012-05" db="EMBL/GenBank/DDBJ databases">
        <title>Finished chromosome of genome of Chamaesiphon sp. PCC 6605.</title>
        <authorList>
            <consortium name="US DOE Joint Genome Institute"/>
            <person name="Gugger M."/>
            <person name="Coursin T."/>
            <person name="Rippka R."/>
            <person name="Tandeau De Marsac N."/>
            <person name="Huntemann M."/>
            <person name="Wei C.-L."/>
            <person name="Han J."/>
            <person name="Detter J.C."/>
            <person name="Han C."/>
            <person name="Tapia R."/>
            <person name="Chen A."/>
            <person name="Kyrpides N."/>
            <person name="Mavromatis K."/>
            <person name="Markowitz V."/>
            <person name="Szeto E."/>
            <person name="Ivanova N."/>
            <person name="Pagani I."/>
            <person name="Pati A."/>
            <person name="Goodwin L."/>
            <person name="Nordberg H.P."/>
            <person name="Cantor M.N."/>
            <person name="Hua S.X."/>
            <person name="Woyke T."/>
            <person name="Kerfeld C.A."/>
        </authorList>
    </citation>
    <scope>NUCLEOTIDE SEQUENCE [LARGE SCALE GENOMIC DNA]</scope>
    <source>
        <strain evidence="7">ATCC 27169 / PCC 6605</strain>
    </source>
</reference>
<accession>K9UD72</accession>
<keyword evidence="4 5" id="KW-0472">Membrane</keyword>
<proteinExistence type="predicted"/>
<dbReference type="GO" id="GO:0016020">
    <property type="term" value="C:membrane"/>
    <property type="evidence" value="ECO:0007669"/>
    <property type="project" value="UniProtKB-SubCell"/>
</dbReference>
<dbReference type="Proteomes" id="UP000010366">
    <property type="component" value="Chromosome"/>
</dbReference>
<dbReference type="EMBL" id="CP003600">
    <property type="protein sequence ID" value="AFY92598.1"/>
    <property type="molecule type" value="Genomic_DNA"/>
</dbReference>
<organism evidence="6 7">
    <name type="scientific">Chamaesiphon minutus (strain ATCC 27169 / PCC 6605)</name>
    <dbReference type="NCBI Taxonomy" id="1173020"/>
    <lineage>
        <taxon>Bacteria</taxon>
        <taxon>Bacillati</taxon>
        <taxon>Cyanobacteriota</taxon>
        <taxon>Cyanophyceae</taxon>
        <taxon>Gomontiellales</taxon>
        <taxon>Chamaesiphonaceae</taxon>
        <taxon>Chamaesiphon</taxon>
    </lineage>
</organism>
<evidence type="ECO:0000256" key="1">
    <source>
        <dbReference type="ARBA" id="ARBA00004370"/>
    </source>
</evidence>
<keyword evidence="3 5" id="KW-1133">Transmembrane helix</keyword>
<feature type="transmembrane region" description="Helical" evidence="5">
    <location>
        <begin position="21"/>
        <end position="43"/>
    </location>
</feature>
<protein>
    <submittedName>
        <fullName evidence="6">Type IV secretory pathway, VirB3-like protein</fullName>
    </submittedName>
</protein>
<evidence type="ECO:0000256" key="3">
    <source>
        <dbReference type="ARBA" id="ARBA00022989"/>
    </source>
</evidence>
<dbReference type="HOGENOM" id="CLU_2192311_0_0_3"/>
<keyword evidence="7" id="KW-1185">Reference proteome</keyword>
<evidence type="ECO:0000313" key="6">
    <source>
        <dbReference type="EMBL" id="AFY92598.1"/>
    </source>
</evidence>
<dbReference type="KEGG" id="cmp:Cha6605_1421"/>
<dbReference type="InterPro" id="IPR007792">
    <property type="entry name" value="T4SS_VirB3/TrbD/AvhB"/>
</dbReference>
<keyword evidence="2 5" id="KW-0812">Transmembrane</keyword>
<dbReference type="Pfam" id="PF05101">
    <property type="entry name" value="VirB3"/>
    <property type="match status" value="1"/>
</dbReference>
<dbReference type="AlphaFoldDB" id="K9UD72"/>
<evidence type="ECO:0000256" key="4">
    <source>
        <dbReference type="ARBA" id="ARBA00023136"/>
    </source>
</evidence>
<name>K9UD72_CHAP6</name>
<evidence type="ECO:0000256" key="5">
    <source>
        <dbReference type="SAM" id="Phobius"/>
    </source>
</evidence>
<dbReference type="STRING" id="1173020.Cha6605_1421"/>